<gene>
    <name evidence="2" type="ORF">GCM10011609_25180</name>
</gene>
<evidence type="ECO:0000256" key="1">
    <source>
        <dbReference type="SAM" id="MobiDB-lite"/>
    </source>
</evidence>
<comment type="caution">
    <text evidence="2">The sequence shown here is derived from an EMBL/GenBank/DDBJ whole genome shotgun (WGS) entry which is preliminary data.</text>
</comment>
<evidence type="ECO:0000313" key="3">
    <source>
        <dbReference type="Proteomes" id="UP000597656"/>
    </source>
</evidence>
<sequence>MGSLRQGGARGTGFARDHTQPDSGNPEYTVEGRLRLRQKWERFGPNASAVISYLDQVG</sequence>
<keyword evidence="3" id="KW-1185">Reference proteome</keyword>
<dbReference type="Proteomes" id="UP000597656">
    <property type="component" value="Unassembled WGS sequence"/>
</dbReference>
<organism evidence="2 3">
    <name type="scientific">Lentzea pudingi</name>
    <dbReference type="NCBI Taxonomy" id="1789439"/>
    <lineage>
        <taxon>Bacteria</taxon>
        <taxon>Bacillati</taxon>
        <taxon>Actinomycetota</taxon>
        <taxon>Actinomycetes</taxon>
        <taxon>Pseudonocardiales</taxon>
        <taxon>Pseudonocardiaceae</taxon>
        <taxon>Lentzea</taxon>
    </lineage>
</organism>
<feature type="region of interest" description="Disordered" evidence="1">
    <location>
        <begin position="1"/>
        <end position="30"/>
    </location>
</feature>
<proteinExistence type="predicted"/>
<dbReference type="EMBL" id="BMNC01000003">
    <property type="protein sequence ID" value="GGM87522.1"/>
    <property type="molecule type" value="Genomic_DNA"/>
</dbReference>
<protein>
    <submittedName>
        <fullName evidence="2">Uncharacterized protein</fullName>
    </submittedName>
</protein>
<evidence type="ECO:0000313" key="2">
    <source>
        <dbReference type="EMBL" id="GGM87522.1"/>
    </source>
</evidence>
<accession>A0ABQ2HP12</accession>
<name>A0ABQ2HP12_9PSEU</name>
<reference evidence="3" key="1">
    <citation type="journal article" date="2019" name="Int. J. Syst. Evol. Microbiol.">
        <title>The Global Catalogue of Microorganisms (GCM) 10K type strain sequencing project: providing services to taxonomists for standard genome sequencing and annotation.</title>
        <authorList>
            <consortium name="The Broad Institute Genomics Platform"/>
            <consortium name="The Broad Institute Genome Sequencing Center for Infectious Disease"/>
            <person name="Wu L."/>
            <person name="Ma J."/>
        </authorList>
    </citation>
    <scope>NUCLEOTIDE SEQUENCE [LARGE SCALE GENOMIC DNA]</scope>
    <source>
        <strain evidence="3">CGMCC 4.7319</strain>
    </source>
</reference>